<dbReference type="Proteomes" id="UP000246464">
    <property type="component" value="Chromosome 2"/>
</dbReference>
<proteinExistence type="predicted"/>
<evidence type="ECO:0000313" key="3">
    <source>
        <dbReference type="Proteomes" id="UP000246464"/>
    </source>
</evidence>
<sequence>MTGPMGSHQDQIAADRDENIYPRSFLHPFLHMKPKSHHLSLHVPHLPPPASLLLEQDITDEEHRRPLRSDQKVKPPTLSSLVCLTPENELAETTE</sequence>
<evidence type="ECO:0000256" key="1">
    <source>
        <dbReference type="SAM" id="MobiDB-lite"/>
    </source>
</evidence>
<feature type="region of interest" description="Disordered" evidence="1">
    <location>
        <begin position="61"/>
        <end position="95"/>
    </location>
</feature>
<keyword evidence="3" id="KW-1185">Reference proteome</keyword>
<name>A0A2U9B2P1_SCOMX</name>
<gene>
    <name evidence="2" type="ORF">SMAX5B_010590</name>
</gene>
<accession>A0A2U9B2P1</accession>
<dbReference type="EMBL" id="CP026244">
    <property type="protein sequence ID" value="AWO98213.1"/>
    <property type="molecule type" value="Genomic_DNA"/>
</dbReference>
<feature type="compositionally biased region" description="Basic and acidic residues" evidence="1">
    <location>
        <begin position="61"/>
        <end position="73"/>
    </location>
</feature>
<reference evidence="2 3" key="1">
    <citation type="submission" date="2017-12" db="EMBL/GenBank/DDBJ databases">
        <title>Integrating genomic resources of turbot (Scophthalmus maximus) in depth evaluation of genetic and physical mapping variation across individuals.</title>
        <authorList>
            <person name="Martinez P."/>
        </authorList>
    </citation>
    <scope>NUCLEOTIDE SEQUENCE [LARGE SCALE GENOMIC DNA]</scope>
</reference>
<dbReference type="AlphaFoldDB" id="A0A2U9B2P1"/>
<evidence type="ECO:0000313" key="2">
    <source>
        <dbReference type="EMBL" id="AWO98213.1"/>
    </source>
</evidence>
<organism evidence="2 3">
    <name type="scientific">Scophthalmus maximus</name>
    <name type="common">Turbot</name>
    <name type="synonym">Psetta maxima</name>
    <dbReference type="NCBI Taxonomy" id="52904"/>
    <lineage>
        <taxon>Eukaryota</taxon>
        <taxon>Metazoa</taxon>
        <taxon>Chordata</taxon>
        <taxon>Craniata</taxon>
        <taxon>Vertebrata</taxon>
        <taxon>Euteleostomi</taxon>
        <taxon>Actinopterygii</taxon>
        <taxon>Neopterygii</taxon>
        <taxon>Teleostei</taxon>
        <taxon>Neoteleostei</taxon>
        <taxon>Acanthomorphata</taxon>
        <taxon>Carangaria</taxon>
        <taxon>Pleuronectiformes</taxon>
        <taxon>Pleuronectoidei</taxon>
        <taxon>Scophthalmidae</taxon>
        <taxon>Scophthalmus</taxon>
    </lineage>
</organism>
<protein>
    <submittedName>
        <fullName evidence="2">Uncharacterized protein</fullName>
    </submittedName>
</protein>